<dbReference type="Pfam" id="PF12784">
    <property type="entry name" value="PDDEXK_2"/>
    <property type="match status" value="1"/>
</dbReference>
<name>A0ABT2LWR6_9FIRM</name>
<organism evidence="1 2">
    <name type="scientific">Eubacterium album</name>
    <dbReference type="NCBI Taxonomy" id="2978477"/>
    <lineage>
        <taxon>Bacteria</taxon>
        <taxon>Bacillati</taxon>
        <taxon>Bacillota</taxon>
        <taxon>Clostridia</taxon>
        <taxon>Eubacteriales</taxon>
        <taxon>Eubacteriaceae</taxon>
        <taxon>Eubacterium</taxon>
    </lineage>
</organism>
<comment type="caution">
    <text evidence="1">The sequence shown here is derived from an EMBL/GenBank/DDBJ whole genome shotgun (WGS) entry which is preliminary data.</text>
</comment>
<sequence length="267" mass="31090">MQDNYKKYLEIVKKLRPIDDVLFHKLAEDKGFCQELLRVILQDENLEVISNRVQVSLKNLQGRSVILDLECVLSDGLHYNIEVQKSDDENHIRRAAYNASLMEMQHSEKNKPIDESPMVIVIFITQNDFLHGNKAIYHQDSYIDGKLIDDRDVGRKILYVNAQADDNTELSEYMKQFLEPDDEKIVSSNLKRVMTNYKKEEVKSYMCKELDELIKQERAEVESEVRAKERTKAIKNILLIGGSKEKIIELGYSEDEYEKAVSLINEN</sequence>
<gene>
    <name evidence="1" type="ORF">N5B56_01320</name>
</gene>
<proteinExistence type="predicted"/>
<protein>
    <submittedName>
        <fullName evidence="1">PD-(D/E)XK nuclease family transposase</fullName>
    </submittedName>
</protein>
<evidence type="ECO:0000313" key="1">
    <source>
        <dbReference type="EMBL" id="MCT7397725.1"/>
    </source>
</evidence>
<dbReference type="EMBL" id="JAODBU010000002">
    <property type="protein sequence ID" value="MCT7397725.1"/>
    <property type="molecule type" value="Genomic_DNA"/>
</dbReference>
<reference evidence="1" key="1">
    <citation type="submission" date="2022-09" db="EMBL/GenBank/DDBJ databases">
        <title>Eubacterium sp. LFL-14 isolated from human feces.</title>
        <authorList>
            <person name="Liu F."/>
        </authorList>
    </citation>
    <scope>NUCLEOTIDE SEQUENCE</scope>
    <source>
        <strain evidence="1">LFL-14</strain>
    </source>
</reference>
<dbReference type="RefSeq" id="WP_260978161.1">
    <property type="nucleotide sequence ID" value="NZ_JAODBU010000002.1"/>
</dbReference>
<keyword evidence="2" id="KW-1185">Reference proteome</keyword>
<evidence type="ECO:0000313" key="2">
    <source>
        <dbReference type="Proteomes" id="UP001431199"/>
    </source>
</evidence>
<dbReference type="Proteomes" id="UP001431199">
    <property type="component" value="Unassembled WGS sequence"/>
</dbReference>
<accession>A0ABT2LWR6</accession>